<dbReference type="EMBL" id="FCON02000319">
    <property type="protein sequence ID" value="SAL87741.1"/>
    <property type="molecule type" value="Genomic_DNA"/>
</dbReference>
<dbReference type="PANTHER" id="PTHR43245:SF58">
    <property type="entry name" value="BLL5923 PROTEIN"/>
    <property type="match status" value="1"/>
</dbReference>
<evidence type="ECO:0000313" key="2">
    <source>
        <dbReference type="EMBL" id="SAL87741.1"/>
    </source>
</evidence>
<dbReference type="InterPro" id="IPR001509">
    <property type="entry name" value="Epimerase_deHydtase"/>
</dbReference>
<comment type="caution">
    <text evidence="2">The sequence shown here is derived from an EMBL/GenBank/DDBJ whole genome shotgun (WGS) entry which is preliminary data.</text>
</comment>
<dbReference type="Proteomes" id="UP000054770">
    <property type="component" value="Unassembled WGS sequence"/>
</dbReference>
<dbReference type="SUPFAM" id="SSF51735">
    <property type="entry name" value="NAD(P)-binding Rossmann-fold domains"/>
    <property type="match status" value="1"/>
</dbReference>
<dbReference type="InterPro" id="IPR036291">
    <property type="entry name" value="NAD(P)-bd_dom_sf"/>
</dbReference>
<dbReference type="OrthoDB" id="9801056at2"/>
<dbReference type="Gene3D" id="3.40.50.720">
    <property type="entry name" value="NAD(P)-binding Rossmann-like Domain"/>
    <property type="match status" value="1"/>
</dbReference>
<reference evidence="2" key="1">
    <citation type="submission" date="2016-01" db="EMBL/GenBank/DDBJ databases">
        <authorList>
            <person name="Peeters C."/>
        </authorList>
    </citation>
    <scope>NUCLEOTIDE SEQUENCE [LARGE SCALE GENOMIC DNA]</scope>
    <source>
        <strain evidence="2">LMG 22940</strain>
    </source>
</reference>
<protein>
    <submittedName>
        <fullName evidence="2">NAD-dependent epimerase/dehydratase</fullName>
    </submittedName>
</protein>
<accession>A0A158L4W3</accession>
<gene>
    <name evidence="2" type="ORF">AWB68_08521</name>
</gene>
<dbReference type="AlphaFoldDB" id="A0A158L4W3"/>
<dbReference type="CDD" id="cd05232">
    <property type="entry name" value="UDP_G4E_4_SDR_e"/>
    <property type="match status" value="1"/>
</dbReference>
<evidence type="ECO:0000313" key="3">
    <source>
        <dbReference type="Proteomes" id="UP000054770"/>
    </source>
</evidence>
<feature type="domain" description="NAD-dependent epimerase/dehydratase" evidence="1">
    <location>
        <begin position="5"/>
        <end position="225"/>
    </location>
</feature>
<keyword evidence="3" id="KW-1185">Reference proteome</keyword>
<proteinExistence type="predicted"/>
<evidence type="ECO:0000259" key="1">
    <source>
        <dbReference type="Pfam" id="PF01370"/>
    </source>
</evidence>
<dbReference type="Pfam" id="PF01370">
    <property type="entry name" value="Epimerase"/>
    <property type="match status" value="1"/>
</dbReference>
<dbReference type="InterPro" id="IPR050177">
    <property type="entry name" value="Lipid_A_modif_metabolic_enz"/>
</dbReference>
<name>A0A158L4W3_9BURK</name>
<dbReference type="PANTHER" id="PTHR43245">
    <property type="entry name" value="BIFUNCTIONAL POLYMYXIN RESISTANCE PROTEIN ARNA"/>
    <property type="match status" value="1"/>
</dbReference>
<organism evidence="2 3">
    <name type="scientific">Caballeronia choica</name>
    <dbReference type="NCBI Taxonomy" id="326476"/>
    <lineage>
        <taxon>Bacteria</taxon>
        <taxon>Pseudomonadati</taxon>
        <taxon>Pseudomonadota</taxon>
        <taxon>Betaproteobacteria</taxon>
        <taxon>Burkholderiales</taxon>
        <taxon>Burkholderiaceae</taxon>
        <taxon>Caballeronia</taxon>
    </lineage>
</organism>
<sequence>MTDRVAITGANGFVGRALSRMLLQQGREVTGIVRPQATCEPGVQTAHIASLDSITPEAFRNTTAVVHLAARVHVMRDATADPLAAFCATNVEGTLAAAEAARQAGATRFIFASSIKALAELDPGRPLKETDARNPPDPYGLSKAEAEIKLLEYGARTGLEIVIVRPPLVYGPNVRANFLSLMNAISKGIPLPIGSVTAQRSLCYVDNLASALVECTMHPRAAGQIFHVTDGDDPSVAGLARALGRHLGRPARLLPVPVDLLRITARLTGKTAQIDRLTGSLRVDSTHIRDVLGWRPPVSLDAGLAATANWYLATHPVRKKLKSSNNG</sequence>
<dbReference type="RefSeq" id="WP_087650212.1">
    <property type="nucleotide sequence ID" value="NZ_FCON02000319.1"/>
</dbReference>